<comment type="caution">
    <text evidence="2">The sequence shown here is derived from an EMBL/GenBank/DDBJ whole genome shotgun (WGS) entry which is preliminary data.</text>
</comment>
<dbReference type="InterPro" id="IPR000182">
    <property type="entry name" value="GNAT_dom"/>
</dbReference>
<sequence>MHWLTFGDSAPMIDPAVGYWWLLYHEDAPARAVGFCGLSKSPYSKNFGYLKRSGVALEHRGSGLQLRMIRVREAHAKKLGWSYVITDTTDNPASSNTLIRAGYKLFTPRHPWGPYATTLYWKRTINGQR</sequence>
<evidence type="ECO:0000313" key="2">
    <source>
        <dbReference type="EMBL" id="NVL07783.1"/>
    </source>
</evidence>
<gene>
    <name evidence="2" type="ORF">HU230_18950</name>
</gene>
<dbReference type="AlphaFoldDB" id="A0A974AGS0"/>
<dbReference type="SUPFAM" id="SSF55729">
    <property type="entry name" value="Acyl-CoA N-acyltransferases (Nat)"/>
    <property type="match status" value="1"/>
</dbReference>
<name>A0A974AGS0_9BRAD</name>
<dbReference type="EMBL" id="JABWSX010000001">
    <property type="protein sequence ID" value="NVL07783.1"/>
    <property type="molecule type" value="Genomic_DNA"/>
</dbReference>
<reference evidence="2" key="1">
    <citation type="submission" date="2020-06" db="EMBL/GenBank/DDBJ databases">
        <title>Whole Genome Sequence of Bradyrhizobium sp. Strain 66S1MB.</title>
        <authorList>
            <person name="Bromfield E."/>
            <person name="Cloutier S."/>
        </authorList>
    </citation>
    <scope>NUCLEOTIDE SEQUENCE</scope>
    <source>
        <strain evidence="2">66S1MB</strain>
    </source>
</reference>
<protein>
    <submittedName>
        <fullName evidence="2">GNAT family N-acetyltransferase</fullName>
    </submittedName>
</protein>
<dbReference type="CDD" id="cd04301">
    <property type="entry name" value="NAT_SF"/>
    <property type="match status" value="1"/>
</dbReference>
<dbReference type="Pfam" id="PF00583">
    <property type="entry name" value="Acetyltransf_1"/>
    <property type="match status" value="1"/>
</dbReference>
<feature type="domain" description="N-acetyltransferase" evidence="1">
    <location>
        <begin position="1"/>
        <end position="126"/>
    </location>
</feature>
<accession>A0A974AGS0</accession>
<dbReference type="Gene3D" id="3.40.630.30">
    <property type="match status" value="1"/>
</dbReference>
<dbReference type="GO" id="GO:0016747">
    <property type="term" value="F:acyltransferase activity, transferring groups other than amino-acyl groups"/>
    <property type="evidence" value="ECO:0007669"/>
    <property type="project" value="InterPro"/>
</dbReference>
<proteinExistence type="predicted"/>
<dbReference type="InterPro" id="IPR016181">
    <property type="entry name" value="Acyl_CoA_acyltransferase"/>
</dbReference>
<evidence type="ECO:0000259" key="1">
    <source>
        <dbReference type="PROSITE" id="PS51186"/>
    </source>
</evidence>
<organism evidence="2">
    <name type="scientific">Bradyrhizobium quebecense</name>
    <dbReference type="NCBI Taxonomy" id="2748629"/>
    <lineage>
        <taxon>Bacteria</taxon>
        <taxon>Pseudomonadati</taxon>
        <taxon>Pseudomonadota</taxon>
        <taxon>Alphaproteobacteria</taxon>
        <taxon>Hyphomicrobiales</taxon>
        <taxon>Nitrobacteraceae</taxon>
        <taxon>Bradyrhizobium</taxon>
    </lineage>
</organism>
<dbReference type="PROSITE" id="PS51186">
    <property type="entry name" value="GNAT"/>
    <property type="match status" value="1"/>
</dbReference>